<proteinExistence type="predicted"/>
<accession>A0AAP0RT46</accession>
<protein>
    <submittedName>
        <fullName evidence="1">Uncharacterized protein</fullName>
    </submittedName>
</protein>
<sequence length="174" mass="19198">MFTLRSIVSCSLSGLRRLQTQQRNMAVQNSVQPAGAPAPVPSGTPSNSWKGWMLGLLLSVVLPIWKDKWGPFLALKNEVDMAVETADLVVDVIEKVAEEVEKVSDEVADRLPEGGKLKGAVCFVERLANETAKDAHQAEDLIHKVEKVEKEVESFVEPLLERLNEAAKEAREPK</sequence>
<keyword evidence="2" id="KW-1185">Reference proteome</keyword>
<comment type="caution">
    <text evidence="1">The sequence shown here is derived from an EMBL/GenBank/DDBJ whole genome shotgun (WGS) entry which is preliminary data.</text>
</comment>
<evidence type="ECO:0000313" key="1">
    <source>
        <dbReference type="EMBL" id="KAK9284136.1"/>
    </source>
</evidence>
<dbReference type="PANTHER" id="PTHR33735:SF14">
    <property type="entry name" value="PHAGE CAPSID SCAFFOLDING PROTEIN (GPO) SERINE PEPTIDASE"/>
    <property type="match status" value="1"/>
</dbReference>
<dbReference type="Proteomes" id="UP001415857">
    <property type="component" value="Unassembled WGS sequence"/>
</dbReference>
<evidence type="ECO:0000313" key="2">
    <source>
        <dbReference type="Proteomes" id="UP001415857"/>
    </source>
</evidence>
<dbReference type="EMBL" id="JBBPBK010000005">
    <property type="protein sequence ID" value="KAK9284136.1"/>
    <property type="molecule type" value="Genomic_DNA"/>
</dbReference>
<name>A0AAP0RT46_LIQFO</name>
<reference evidence="1 2" key="1">
    <citation type="journal article" date="2024" name="Plant J.">
        <title>Genome sequences and population genomics reveal climatic adaptation and genomic divergence between two closely related sweetgum species.</title>
        <authorList>
            <person name="Xu W.Q."/>
            <person name="Ren C.Q."/>
            <person name="Zhang X.Y."/>
            <person name="Comes H.P."/>
            <person name="Liu X.H."/>
            <person name="Li Y.G."/>
            <person name="Kettle C.J."/>
            <person name="Jalonen R."/>
            <person name="Gaisberger H."/>
            <person name="Ma Y.Z."/>
            <person name="Qiu Y.X."/>
        </authorList>
    </citation>
    <scope>NUCLEOTIDE SEQUENCE [LARGE SCALE GENOMIC DNA]</scope>
    <source>
        <strain evidence="1">Hangzhou</strain>
    </source>
</reference>
<gene>
    <name evidence="1" type="ORF">L1049_023303</name>
</gene>
<dbReference type="PANTHER" id="PTHR33735">
    <property type="entry name" value="EXPRESSED PROTEIN"/>
    <property type="match status" value="1"/>
</dbReference>
<organism evidence="1 2">
    <name type="scientific">Liquidambar formosana</name>
    <name type="common">Formosan gum</name>
    <dbReference type="NCBI Taxonomy" id="63359"/>
    <lineage>
        <taxon>Eukaryota</taxon>
        <taxon>Viridiplantae</taxon>
        <taxon>Streptophyta</taxon>
        <taxon>Embryophyta</taxon>
        <taxon>Tracheophyta</taxon>
        <taxon>Spermatophyta</taxon>
        <taxon>Magnoliopsida</taxon>
        <taxon>eudicotyledons</taxon>
        <taxon>Gunneridae</taxon>
        <taxon>Pentapetalae</taxon>
        <taxon>Saxifragales</taxon>
        <taxon>Altingiaceae</taxon>
        <taxon>Liquidambar</taxon>
    </lineage>
</organism>
<dbReference type="AlphaFoldDB" id="A0AAP0RT46"/>